<comment type="caution">
    <text evidence="1">The sequence shown here is derived from an EMBL/GenBank/DDBJ whole genome shotgun (WGS) entry which is preliminary data.</text>
</comment>
<sequence>MESHDSSFEALLSRSAMLTDYLELAFALPPFEGQARFRTSALAGSLALEHGEAVRSLLAMGLGISAAVLLRAQYEAALRSVWVCYVAKDYEIRLLEQDLSAEAERGAKGLPQANDMLLGIERAAPPAASQSLKNFRTHSWAALNSFVHSGIHALNRHKDGLPLPLAVGALKSSNGLSVLAAMQCAIATGSQDLVHRISLAQRSFEDCLPPLEQ</sequence>
<dbReference type="eggNOG" id="ENOG50313IZ">
    <property type="taxonomic scope" value="Bacteria"/>
</dbReference>
<organism evidence="1 2">
    <name type="scientific">Arenimonas metalli CF5-1</name>
    <dbReference type="NCBI Taxonomy" id="1384056"/>
    <lineage>
        <taxon>Bacteria</taxon>
        <taxon>Pseudomonadati</taxon>
        <taxon>Pseudomonadota</taxon>
        <taxon>Gammaproteobacteria</taxon>
        <taxon>Lysobacterales</taxon>
        <taxon>Lysobacteraceae</taxon>
        <taxon>Arenimonas</taxon>
    </lineage>
</organism>
<keyword evidence="2" id="KW-1185">Reference proteome</keyword>
<dbReference type="InterPro" id="IPR054257">
    <property type="entry name" value="DUF6988"/>
</dbReference>
<dbReference type="Pfam" id="PF22491">
    <property type="entry name" value="DUF6988"/>
    <property type="match status" value="1"/>
</dbReference>
<name>A0A091AU42_9GAMM</name>
<accession>A0A091AU42</accession>
<evidence type="ECO:0000313" key="1">
    <source>
        <dbReference type="EMBL" id="KFN42722.1"/>
    </source>
</evidence>
<dbReference type="OrthoDB" id="6058394at2"/>
<reference evidence="1 2" key="1">
    <citation type="submission" date="2013-09" db="EMBL/GenBank/DDBJ databases">
        <title>Genome sequencing of Arenimonas metalli.</title>
        <authorList>
            <person name="Chen F."/>
            <person name="Wang G."/>
        </authorList>
    </citation>
    <scope>NUCLEOTIDE SEQUENCE [LARGE SCALE GENOMIC DNA]</scope>
    <source>
        <strain evidence="1 2">CF5-1</strain>
    </source>
</reference>
<proteinExistence type="predicted"/>
<dbReference type="Proteomes" id="UP000029393">
    <property type="component" value="Unassembled WGS sequence"/>
</dbReference>
<dbReference type="EMBL" id="AVCK01000044">
    <property type="protein sequence ID" value="KFN42722.1"/>
    <property type="molecule type" value="Genomic_DNA"/>
</dbReference>
<dbReference type="RefSeq" id="WP_052575413.1">
    <property type="nucleotide sequence ID" value="NZ_AVCK01000044.1"/>
</dbReference>
<dbReference type="AlphaFoldDB" id="A0A091AU42"/>
<gene>
    <name evidence="1" type="ORF">N787_03455</name>
</gene>
<protein>
    <submittedName>
        <fullName evidence="1">Uncharacterized protein</fullName>
    </submittedName>
</protein>
<evidence type="ECO:0000313" key="2">
    <source>
        <dbReference type="Proteomes" id="UP000029393"/>
    </source>
</evidence>